<dbReference type="InterPro" id="IPR001841">
    <property type="entry name" value="Znf_RING"/>
</dbReference>
<dbReference type="InterPro" id="IPR045194">
    <property type="entry name" value="MGRN1/RNF157-like"/>
</dbReference>
<feature type="region of interest" description="Disordered" evidence="9">
    <location>
        <begin position="415"/>
        <end position="464"/>
    </location>
</feature>
<dbReference type="SMART" id="SM00184">
    <property type="entry name" value="RING"/>
    <property type="match status" value="1"/>
</dbReference>
<name>A0AAV2HB30_LYMST</name>
<evidence type="ECO:0000256" key="7">
    <source>
        <dbReference type="ARBA" id="ARBA00022833"/>
    </source>
</evidence>
<evidence type="ECO:0000256" key="3">
    <source>
        <dbReference type="ARBA" id="ARBA00022679"/>
    </source>
</evidence>
<dbReference type="EMBL" id="CAXITT010000072">
    <property type="protein sequence ID" value="CAL1530612.1"/>
    <property type="molecule type" value="Genomic_DNA"/>
</dbReference>
<evidence type="ECO:0000313" key="11">
    <source>
        <dbReference type="EMBL" id="CAL1530612.1"/>
    </source>
</evidence>
<feature type="compositionally biased region" description="Polar residues" evidence="9">
    <location>
        <begin position="446"/>
        <end position="459"/>
    </location>
</feature>
<feature type="compositionally biased region" description="Basic and acidic residues" evidence="9">
    <location>
        <begin position="638"/>
        <end position="650"/>
    </location>
</feature>
<evidence type="ECO:0000259" key="10">
    <source>
        <dbReference type="PROSITE" id="PS50089"/>
    </source>
</evidence>
<gene>
    <name evidence="11" type="ORF">GSLYS_00004737001</name>
</gene>
<feature type="compositionally biased region" description="Polar residues" evidence="9">
    <location>
        <begin position="608"/>
        <end position="632"/>
    </location>
</feature>
<feature type="region of interest" description="Disordered" evidence="9">
    <location>
        <begin position="532"/>
        <end position="575"/>
    </location>
</feature>
<evidence type="ECO:0000256" key="2">
    <source>
        <dbReference type="ARBA" id="ARBA00012483"/>
    </source>
</evidence>
<dbReference type="PROSITE" id="PS50089">
    <property type="entry name" value="ZF_RING_2"/>
    <property type="match status" value="1"/>
</dbReference>
<dbReference type="FunFam" id="3.30.40.10:FF:000013">
    <property type="entry name" value="E3 ubiquitin-protein ligase MGRN1 isoform 1"/>
    <property type="match status" value="1"/>
</dbReference>
<dbReference type="GO" id="GO:0061630">
    <property type="term" value="F:ubiquitin protein ligase activity"/>
    <property type="evidence" value="ECO:0007669"/>
    <property type="project" value="UniProtKB-EC"/>
</dbReference>
<dbReference type="PANTHER" id="PTHR22996:SF0">
    <property type="entry name" value="RE60872P-RELATED"/>
    <property type="match status" value="1"/>
</dbReference>
<dbReference type="GO" id="GO:0008270">
    <property type="term" value="F:zinc ion binding"/>
    <property type="evidence" value="ECO:0007669"/>
    <property type="project" value="UniProtKB-KW"/>
</dbReference>
<protein>
    <recommendedName>
        <fullName evidence="2">RING-type E3 ubiquitin transferase</fullName>
        <ecNumber evidence="2">2.3.2.27</ecNumber>
    </recommendedName>
</protein>
<dbReference type="Pfam" id="PF26192">
    <property type="entry name" value="RNF157-like_N"/>
    <property type="match status" value="1"/>
</dbReference>
<dbReference type="EC" id="2.3.2.27" evidence="2"/>
<keyword evidence="12" id="KW-1185">Reference proteome</keyword>
<dbReference type="GO" id="GO:0005737">
    <property type="term" value="C:cytoplasm"/>
    <property type="evidence" value="ECO:0007669"/>
    <property type="project" value="TreeGrafter"/>
</dbReference>
<evidence type="ECO:0000313" key="12">
    <source>
        <dbReference type="Proteomes" id="UP001497497"/>
    </source>
</evidence>
<dbReference type="PANTHER" id="PTHR22996">
    <property type="entry name" value="MAHOGUNIN"/>
    <property type="match status" value="1"/>
</dbReference>
<feature type="region of interest" description="Disordered" evidence="9">
    <location>
        <begin position="335"/>
        <end position="354"/>
    </location>
</feature>
<keyword evidence="4" id="KW-0479">Metal-binding</keyword>
<accession>A0AAV2HB30</accession>
<feature type="compositionally biased region" description="Polar residues" evidence="9">
    <location>
        <begin position="336"/>
        <end position="352"/>
    </location>
</feature>
<keyword evidence="6" id="KW-0833">Ubl conjugation pathway</keyword>
<feature type="compositionally biased region" description="Acidic residues" evidence="9">
    <location>
        <begin position="539"/>
        <end position="561"/>
    </location>
</feature>
<keyword evidence="3" id="KW-0808">Transferase</keyword>
<evidence type="ECO:0000256" key="6">
    <source>
        <dbReference type="ARBA" id="ARBA00022786"/>
    </source>
</evidence>
<reference evidence="11 12" key="1">
    <citation type="submission" date="2024-04" db="EMBL/GenBank/DDBJ databases">
        <authorList>
            <consortium name="Genoscope - CEA"/>
            <person name="William W."/>
        </authorList>
    </citation>
    <scope>NUCLEOTIDE SEQUENCE [LARGE SCALE GENOMIC DNA]</scope>
</reference>
<dbReference type="Gene3D" id="3.30.40.10">
    <property type="entry name" value="Zinc/RING finger domain, C3HC4 (zinc finger)"/>
    <property type="match status" value="1"/>
</dbReference>
<proteinExistence type="predicted"/>
<dbReference type="InterPro" id="IPR013083">
    <property type="entry name" value="Znf_RING/FYVE/PHD"/>
</dbReference>
<dbReference type="InterPro" id="IPR058981">
    <property type="entry name" value="MGRN1/RNF157-like_N"/>
</dbReference>
<feature type="region of interest" description="Disordered" evidence="9">
    <location>
        <begin position="604"/>
        <end position="658"/>
    </location>
</feature>
<dbReference type="SUPFAM" id="SSF57850">
    <property type="entry name" value="RING/U-box"/>
    <property type="match status" value="1"/>
</dbReference>
<evidence type="ECO:0000256" key="5">
    <source>
        <dbReference type="ARBA" id="ARBA00022771"/>
    </source>
</evidence>
<evidence type="ECO:0000256" key="4">
    <source>
        <dbReference type="ARBA" id="ARBA00022723"/>
    </source>
</evidence>
<dbReference type="GO" id="GO:0016567">
    <property type="term" value="P:protein ubiquitination"/>
    <property type="evidence" value="ECO:0007669"/>
    <property type="project" value="TreeGrafter"/>
</dbReference>
<dbReference type="AlphaFoldDB" id="A0AAV2HB30"/>
<feature type="compositionally biased region" description="Basic and acidic residues" evidence="9">
    <location>
        <begin position="415"/>
        <end position="438"/>
    </location>
</feature>
<evidence type="ECO:0000256" key="1">
    <source>
        <dbReference type="ARBA" id="ARBA00000900"/>
    </source>
</evidence>
<comment type="caution">
    <text evidence="11">The sequence shown here is derived from an EMBL/GenBank/DDBJ whole genome shotgun (WGS) entry which is preliminary data.</text>
</comment>
<evidence type="ECO:0000256" key="9">
    <source>
        <dbReference type="SAM" id="MobiDB-lite"/>
    </source>
</evidence>
<comment type="catalytic activity">
    <reaction evidence="1">
        <text>S-ubiquitinyl-[E2 ubiquitin-conjugating enzyme]-L-cysteine + [acceptor protein]-L-lysine = [E2 ubiquitin-conjugating enzyme]-L-cysteine + N(6)-ubiquitinyl-[acceptor protein]-L-lysine.</text>
        <dbReference type="EC" id="2.3.2.27"/>
    </reaction>
</comment>
<sequence length="658" mass="73031">MGTTFTRNRNNREDSGDASSQSAYRYPPKTGSYFGTHFIMGGERFESPQPGEYLFGDSEELNFLGNKPVPFPYPVPTGNDPTKTLKSLVYIRKDSLRLVKSPQGDKMNLDENSDTISHPYNVEFIIDSDVRCAVRIHYFAAEEVINGQVVYHPRDSSLSSETYHYKRGAGQNFAQPSHTIDPSKFSDEEWQYSFDKDVYPIAIHCLVEEEEHAGHAHITYAVIEKNSEGTYTIKPLKQKQVVDGLCYLLQEIYGIENKNMERIKDVDPDDEVEDSGAECVICMSDMRDTLILPCRHLCLCSSCADSLRYQASMCPICRVKFRALLQIRAMRKKIVPTSTNSPQSDTEENPVNQEGVPQGYEAISLIEALNGQVVPPISSEGVHLQISGPLTVFCVEKKGQKETKVMVSGPIEYQKEMDTDKESSKGTLEKKKDKDKVGGLKKNVGDTTDVTSTEATSDATPDEVVPRPIVKELVPSPLKSTIVTVRCSPDGSITTETKISPVRETDIIPPQINKKLHERNYKTNVNLTRMTCGLSTGDMADDEREDSSEPEPDYDDRDSDDMAITPTTSNPDLYSGVSASVSFLELPPAYNMYESDGSVKNLDFSPHEVSSLTDVHNSGTEGSSFGSNTSDQALLATEDQKRASSEMKSGEEDDEPIV</sequence>
<organism evidence="11 12">
    <name type="scientific">Lymnaea stagnalis</name>
    <name type="common">Great pond snail</name>
    <name type="synonym">Helix stagnalis</name>
    <dbReference type="NCBI Taxonomy" id="6523"/>
    <lineage>
        <taxon>Eukaryota</taxon>
        <taxon>Metazoa</taxon>
        <taxon>Spiralia</taxon>
        <taxon>Lophotrochozoa</taxon>
        <taxon>Mollusca</taxon>
        <taxon>Gastropoda</taxon>
        <taxon>Heterobranchia</taxon>
        <taxon>Euthyneura</taxon>
        <taxon>Panpulmonata</taxon>
        <taxon>Hygrophila</taxon>
        <taxon>Lymnaeoidea</taxon>
        <taxon>Lymnaeidae</taxon>
        <taxon>Lymnaea</taxon>
    </lineage>
</organism>
<feature type="domain" description="RING-type" evidence="10">
    <location>
        <begin position="279"/>
        <end position="318"/>
    </location>
</feature>
<feature type="region of interest" description="Disordered" evidence="9">
    <location>
        <begin position="1"/>
        <end position="26"/>
    </location>
</feature>
<keyword evidence="5 8" id="KW-0863">Zinc-finger</keyword>
<feature type="compositionally biased region" description="Polar residues" evidence="9">
    <location>
        <begin position="565"/>
        <end position="575"/>
    </location>
</feature>
<dbReference type="Pfam" id="PF13920">
    <property type="entry name" value="zf-C3HC4_3"/>
    <property type="match status" value="1"/>
</dbReference>
<evidence type="ECO:0000256" key="8">
    <source>
        <dbReference type="PROSITE-ProRule" id="PRU00175"/>
    </source>
</evidence>
<dbReference type="Proteomes" id="UP001497497">
    <property type="component" value="Unassembled WGS sequence"/>
</dbReference>
<keyword evidence="7" id="KW-0862">Zinc</keyword>